<dbReference type="AlphaFoldDB" id="A0AAT9H324"/>
<evidence type="ECO:0000313" key="2">
    <source>
        <dbReference type="EMBL" id="BFM43869.1"/>
    </source>
</evidence>
<dbReference type="RefSeq" id="WP_369615032.1">
    <property type="nucleotide sequence ID" value="NZ_AP031573.1"/>
</dbReference>
<keyword evidence="1" id="KW-0812">Transmembrane</keyword>
<dbReference type="InterPro" id="IPR008993">
    <property type="entry name" value="TIMP-like_OB-fold"/>
</dbReference>
<name>A0AAT9H324_9FLAO</name>
<evidence type="ECO:0000256" key="1">
    <source>
        <dbReference type="SAM" id="Phobius"/>
    </source>
</evidence>
<protein>
    <recommendedName>
        <fullName evidence="3">Tissue inhibitor of metalloproteinase</fullName>
    </recommendedName>
</protein>
<keyword evidence="1" id="KW-0472">Membrane</keyword>
<keyword evidence="1" id="KW-1133">Transmembrane helix</keyword>
<reference evidence="2" key="1">
    <citation type="submission" date="2024-05" db="EMBL/GenBank/DDBJ databases">
        <title>Whole-Genome Sequence of CFS9, a Potential Fish Probiotic Isolated from the Body Surface of Silurus asotus.</title>
        <authorList>
            <person name="Kojima M."/>
            <person name="Tobioka K."/>
            <person name="Yokota K."/>
            <person name="Nakatani H."/>
            <person name="Hori K."/>
            <person name="Tamaru Y."/>
            <person name="Okazaki F."/>
        </authorList>
    </citation>
    <scope>NUCLEOTIDE SEQUENCE</scope>
    <source>
        <strain evidence="2">CFS9</strain>
    </source>
</reference>
<proteinExistence type="predicted"/>
<gene>
    <name evidence="2" type="ORF">CFS9_25100</name>
</gene>
<dbReference type="EMBL" id="AP031573">
    <property type="protein sequence ID" value="BFM43869.1"/>
    <property type="molecule type" value="Genomic_DNA"/>
</dbReference>
<dbReference type="Gene3D" id="2.40.50.120">
    <property type="match status" value="1"/>
</dbReference>
<sequence>MIKQLLTLLLLIVSIDSYCCDCKTISKEEEYINSDLIFLGKIITVNDKFFEIKTLEVYKGKTIKKIKSYISDCGIHPHKGEIWLLYSKKNDKNAFFISTCGNSRSFSKPFILNDANLPPPPLFDSSVSLNELNEKNYFKIASLQLRLDILNLRENKRQNELIVLRSSCESLENRIELLKLILGSIIILVVFFVFRGLKSS</sequence>
<evidence type="ECO:0008006" key="3">
    <source>
        <dbReference type="Google" id="ProtNLM"/>
    </source>
</evidence>
<feature type="transmembrane region" description="Helical" evidence="1">
    <location>
        <begin position="177"/>
        <end position="197"/>
    </location>
</feature>
<dbReference type="SUPFAM" id="SSF50242">
    <property type="entry name" value="TIMP-like"/>
    <property type="match status" value="1"/>
</dbReference>
<organism evidence="2">
    <name type="scientific">Flavobacterium sp. CFS9</name>
    <dbReference type="NCBI Taxonomy" id="3143118"/>
    <lineage>
        <taxon>Bacteria</taxon>
        <taxon>Pseudomonadati</taxon>
        <taxon>Bacteroidota</taxon>
        <taxon>Flavobacteriia</taxon>
        <taxon>Flavobacteriales</taxon>
        <taxon>Flavobacteriaceae</taxon>
        <taxon>Flavobacterium</taxon>
    </lineage>
</organism>
<accession>A0AAT9H324</accession>